<feature type="region of interest" description="Disordered" evidence="1">
    <location>
        <begin position="1"/>
        <end position="31"/>
    </location>
</feature>
<comment type="caution">
    <text evidence="2">The sequence shown here is derived from an EMBL/GenBank/DDBJ whole genome shotgun (WGS) entry which is preliminary data.</text>
</comment>
<keyword evidence="3" id="KW-1185">Reference proteome</keyword>
<proteinExistence type="predicted"/>
<dbReference type="Proteomes" id="UP001495910">
    <property type="component" value="Unassembled WGS sequence"/>
</dbReference>
<reference evidence="2 3" key="1">
    <citation type="submission" date="2024-02" db="EMBL/GenBank/DDBJ databases">
        <title>Draft genome sequence of Collimonas sp. strain H4R21, an effective mineral-weathering bacterial strain isolated from the beech rhizosphere.</title>
        <authorList>
            <person name="Morin E."/>
            <person name="Uroz S."/>
            <person name="Leveau J.H.J."/>
            <person name="Kumar R."/>
            <person name="Rey M.W."/>
            <person name="Pham J."/>
        </authorList>
    </citation>
    <scope>NUCLEOTIDE SEQUENCE [LARGE SCALE GENOMIC DNA]</scope>
    <source>
        <strain evidence="2 3">H4R21</strain>
    </source>
</reference>
<gene>
    <name evidence="2" type="ORF">V8G57_01100</name>
</gene>
<evidence type="ECO:0000313" key="2">
    <source>
        <dbReference type="EMBL" id="MEM4985973.1"/>
    </source>
</evidence>
<evidence type="ECO:0000313" key="3">
    <source>
        <dbReference type="Proteomes" id="UP001495910"/>
    </source>
</evidence>
<protein>
    <submittedName>
        <fullName evidence="2">Uncharacterized protein</fullName>
    </submittedName>
</protein>
<evidence type="ECO:0000256" key="1">
    <source>
        <dbReference type="SAM" id="MobiDB-lite"/>
    </source>
</evidence>
<dbReference type="RefSeq" id="WP_342827832.1">
    <property type="nucleotide sequence ID" value="NZ_JBANDC010000001.1"/>
</dbReference>
<accession>A0ABU9PPQ0</accession>
<name>A0ABU9PPQ0_9BURK</name>
<organism evidence="2 3">
    <name type="scientific">Collimonas rhizosphaerae</name>
    <dbReference type="NCBI Taxonomy" id="3126357"/>
    <lineage>
        <taxon>Bacteria</taxon>
        <taxon>Pseudomonadati</taxon>
        <taxon>Pseudomonadota</taxon>
        <taxon>Betaproteobacteria</taxon>
        <taxon>Burkholderiales</taxon>
        <taxon>Oxalobacteraceae</taxon>
        <taxon>Collimonas</taxon>
    </lineage>
</organism>
<dbReference type="EMBL" id="JBANDC010000001">
    <property type="protein sequence ID" value="MEM4985973.1"/>
    <property type="molecule type" value="Genomic_DNA"/>
</dbReference>
<sequence>MSYHKEMYGDSSQKTITTAGDPLRGGGTCNRTDATADALPLSRHDLSNLTGASENRIIQIAFWPEKQYVLCINSIGFPTRRTASMQKITLPQASLPIVKSAAALRPDVLADGCNDLTAMGAYRYASSPLQRRADIAHEAAPASSIPAQINRTGLPDRLKNSIENLIWLRDSKSICRTKPGM</sequence>